<reference evidence="1" key="1">
    <citation type="submission" date="2019-08" db="EMBL/GenBank/DDBJ databases">
        <title>The genome of the North American firefly Photinus pyralis.</title>
        <authorList>
            <consortium name="Photinus pyralis genome working group"/>
            <person name="Fallon T.R."/>
            <person name="Sander Lower S.E."/>
            <person name="Weng J.-K."/>
        </authorList>
    </citation>
    <scope>NUCLEOTIDE SEQUENCE</scope>
    <source>
        <strain evidence="1">TRF0915ILg1</strain>
        <tissue evidence="1">Whole body</tissue>
    </source>
</reference>
<name>A0A8K0D8W2_IGNLU</name>
<dbReference type="AlphaFoldDB" id="A0A8K0D8W2"/>
<sequence>SISPGIVKTEYRKAARVVDKESDDDLQNQLHLEVDVADAIVYVLSTPPHVH</sequence>
<proteinExistence type="predicted"/>
<dbReference type="EMBL" id="VTPC01001697">
    <property type="protein sequence ID" value="KAF2901344.1"/>
    <property type="molecule type" value="Genomic_DNA"/>
</dbReference>
<evidence type="ECO:0000313" key="2">
    <source>
        <dbReference type="Proteomes" id="UP000801492"/>
    </source>
</evidence>
<dbReference type="Proteomes" id="UP000801492">
    <property type="component" value="Unassembled WGS sequence"/>
</dbReference>
<evidence type="ECO:0000313" key="1">
    <source>
        <dbReference type="EMBL" id="KAF2901344.1"/>
    </source>
</evidence>
<organism evidence="1 2">
    <name type="scientific">Ignelater luminosus</name>
    <name type="common">Cucubano</name>
    <name type="synonym">Pyrophorus luminosus</name>
    <dbReference type="NCBI Taxonomy" id="2038154"/>
    <lineage>
        <taxon>Eukaryota</taxon>
        <taxon>Metazoa</taxon>
        <taxon>Ecdysozoa</taxon>
        <taxon>Arthropoda</taxon>
        <taxon>Hexapoda</taxon>
        <taxon>Insecta</taxon>
        <taxon>Pterygota</taxon>
        <taxon>Neoptera</taxon>
        <taxon>Endopterygota</taxon>
        <taxon>Coleoptera</taxon>
        <taxon>Polyphaga</taxon>
        <taxon>Elateriformia</taxon>
        <taxon>Elateroidea</taxon>
        <taxon>Elateridae</taxon>
        <taxon>Agrypninae</taxon>
        <taxon>Pyrophorini</taxon>
        <taxon>Ignelater</taxon>
    </lineage>
</organism>
<accession>A0A8K0D8W2</accession>
<comment type="caution">
    <text evidence="1">The sequence shown here is derived from an EMBL/GenBank/DDBJ whole genome shotgun (WGS) entry which is preliminary data.</text>
</comment>
<keyword evidence="2" id="KW-1185">Reference proteome</keyword>
<feature type="non-terminal residue" evidence="1">
    <location>
        <position position="1"/>
    </location>
</feature>
<protein>
    <submittedName>
        <fullName evidence="1">Uncharacterized protein</fullName>
    </submittedName>
</protein>
<dbReference type="OrthoDB" id="1933717at2759"/>
<feature type="non-terminal residue" evidence="1">
    <location>
        <position position="51"/>
    </location>
</feature>
<gene>
    <name evidence="1" type="ORF">ILUMI_04850</name>
</gene>